<reference evidence="1 2" key="1">
    <citation type="submission" date="2015-10" db="EMBL/GenBank/DDBJ databases">
        <title>Draft genome sequence of Streptomyces yokosukanensis DSM 40224, type strain for the species Streptomyces yokosukanensis.</title>
        <authorList>
            <person name="Ruckert C."/>
            <person name="Winkler A."/>
            <person name="Kalinowski J."/>
            <person name="Kampfer P."/>
            <person name="Glaeser S."/>
        </authorList>
    </citation>
    <scope>NUCLEOTIDE SEQUENCE [LARGE SCALE GENOMIC DNA]</scope>
    <source>
        <strain evidence="1 2">DSM 40224</strain>
    </source>
</reference>
<keyword evidence="2" id="KW-1185">Reference proteome</keyword>
<proteinExistence type="predicted"/>
<gene>
    <name evidence="1" type="ORF">AQI95_04410</name>
</gene>
<accession>A0A124HHA4</accession>
<dbReference type="RefSeq" id="WP_067117616.1">
    <property type="nucleotide sequence ID" value="NZ_JBFACD010000042.1"/>
</dbReference>
<dbReference type="AlphaFoldDB" id="A0A124HHA4"/>
<evidence type="ECO:0000313" key="1">
    <source>
        <dbReference type="EMBL" id="KUN09567.1"/>
    </source>
</evidence>
<dbReference type="EMBL" id="LMWN01000005">
    <property type="protein sequence ID" value="KUN09567.1"/>
    <property type="molecule type" value="Genomic_DNA"/>
</dbReference>
<protein>
    <recommendedName>
        <fullName evidence="3">DUF4034 domain-containing protein</fullName>
    </recommendedName>
</protein>
<sequence>MAFLSSRRRRARLAPELDDQDLGKLLKSLVATTRTGTIATTELCVAQMSRLLEQDPGDWDRRTHRMDVLAGYLAGSHLPRSWVTREPRSADALVLHAWTQVAQGRAHGRLEDPAATIDSCLRAAELAPDDPTPWVALLAVARLERREQSQVFGVWNEVLVRDRWNREAYLSMLDYLSPAEAGSRVQVLDFVDSLRARMPANAPCVATELTAQVRQYHAILDRGGFEALVARNHWSQEMAAQTLDRASHTWGRPGFLRHAKALADLNLLAYALMAADRRGEARSVFETVGGIVTAWPWQTGGDPVTEFDQTRQKTTVGR</sequence>
<evidence type="ECO:0008006" key="3">
    <source>
        <dbReference type="Google" id="ProtNLM"/>
    </source>
</evidence>
<comment type="caution">
    <text evidence="1">The sequence shown here is derived from an EMBL/GenBank/DDBJ whole genome shotgun (WGS) entry which is preliminary data.</text>
</comment>
<evidence type="ECO:0000313" key="2">
    <source>
        <dbReference type="Proteomes" id="UP000053127"/>
    </source>
</evidence>
<organism evidence="1 2">
    <name type="scientific">Streptomyces yokosukanensis</name>
    <dbReference type="NCBI Taxonomy" id="67386"/>
    <lineage>
        <taxon>Bacteria</taxon>
        <taxon>Bacillati</taxon>
        <taxon>Actinomycetota</taxon>
        <taxon>Actinomycetes</taxon>
        <taxon>Kitasatosporales</taxon>
        <taxon>Streptomycetaceae</taxon>
        <taxon>Streptomyces</taxon>
    </lineage>
</organism>
<dbReference type="Proteomes" id="UP000053127">
    <property type="component" value="Unassembled WGS sequence"/>
</dbReference>
<name>A0A124HHA4_9ACTN</name>
<dbReference type="OrthoDB" id="7057927at2"/>
<dbReference type="STRING" id="67386.AQI95_04410"/>